<sequence>MSEAKEDGGGKASPSAHTRRRVLRAAFTAAVAVTGTTAVLHPIITAGESDRKTGSGRSDSGSDQAGSAPDAAAGAFDEVYRGRRIQGVPTGTADTATTEGSPVVILIDGRQLHVMRRADGSYLSVANHYQPYATPLDTARGAVDVIGKAKLSLAGGAYHH</sequence>
<reference evidence="4 5" key="1">
    <citation type="submission" date="2024-10" db="EMBL/GenBank/DDBJ databases">
        <title>The Natural Products Discovery Center: Release of the First 8490 Sequenced Strains for Exploring Actinobacteria Biosynthetic Diversity.</title>
        <authorList>
            <person name="Kalkreuter E."/>
            <person name="Kautsar S.A."/>
            <person name="Yang D."/>
            <person name="Bader C.D."/>
            <person name="Teijaro C.N."/>
            <person name="Fluegel L."/>
            <person name="Davis C.M."/>
            <person name="Simpson J.R."/>
            <person name="Lauterbach L."/>
            <person name="Steele A.D."/>
            <person name="Gui C."/>
            <person name="Meng S."/>
            <person name="Li G."/>
            <person name="Viehrig K."/>
            <person name="Ye F."/>
            <person name="Su P."/>
            <person name="Kiefer A.F."/>
            <person name="Nichols A."/>
            <person name="Cepeda A.J."/>
            <person name="Yan W."/>
            <person name="Fan B."/>
            <person name="Jiang Y."/>
            <person name="Adhikari A."/>
            <person name="Zheng C.-J."/>
            <person name="Schuster L."/>
            <person name="Cowan T.M."/>
            <person name="Smanski M.J."/>
            <person name="Chevrette M.G."/>
            <person name="De Carvalho L.P.S."/>
            <person name="Shen B."/>
        </authorList>
    </citation>
    <scope>NUCLEOTIDE SEQUENCE [LARGE SCALE GENOMIC DNA]</scope>
    <source>
        <strain evidence="4 5">NPDC053399</strain>
    </source>
</reference>
<evidence type="ECO:0000313" key="4">
    <source>
        <dbReference type="EMBL" id="MFI9104114.1"/>
    </source>
</evidence>
<evidence type="ECO:0000256" key="1">
    <source>
        <dbReference type="ARBA" id="ARBA00022729"/>
    </source>
</evidence>
<dbReference type="RefSeq" id="WP_399653994.1">
    <property type="nucleotide sequence ID" value="NZ_JBITYG010000008.1"/>
</dbReference>
<feature type="region of interest" description="Disordered" evidence="3">
    <location>
        <begin position="44"/>
        <end position="79"/>
    </location>
</feature>
<comment type="caution">
    <text evidence="4">The sequence shown here is derived from an EMBL/GenBank/DDBJ whole genome shotgun (WGS) entry which is preliminary data.</text>
</comment>
<name>A0ABW8CCE6_9ACTN</name>
<keyword evidence="5" id="KW-1185">Reference proteome</keyword>
<dbReference type="InterPro" id="IPR010928">
    <property type="entry name" value="MelC1"/>
</dbReference>
<feature type="compositionally biased region" description="Low complexity" evidence="3">
    <location>
        <begin position="55"/>
        <end position="75"/>
    </location>
</feature>
<evidence type="ECO:0000313" key="5">
    <source>
        <dbReference type="Proteomes" id="UP001614394"/>
    </source>
</evidence>
<protein>
    <submittedName>
        <fullName evidence="4">Tyrosinase family oxidase copper chaperone</fullName>
    </submittedName>
</protein>
<dbReference type="Pfam" id="PF06236">
    <property type="entry name" value="MelC1"/>
    <property type="match status" value="1"/>
</dbReference>
<dbReference type="Proteomes" id="UP001614394">
    <property type="component" value="Unassembled WGS sequence"/>
</dbReference>
<proteinExistence type="predicted"/>
<dbReference type="InterPro" id="IPR023199">
    <property type="entry name" value="GriE/MELC1_sf"/>
</dbReference>
<keyword evidence="1" id="KW-0732">Signal</keyword>
<gene>
    <name evidence="4" type="ORF">ACIGXA_26705</name>
</gene>
<accession>A0ABW8CCE6</accession>
<dbReference type="EMBL" id="JBITYG010000008">
    <property type="protein sequence ID" value="MFI9104114.1"/>
    <property type="molecule type" value="Genomic_DNA"/>
</dbReference>
<dbReference type="Gene3D" id="3.30.1880.10">
    <property type="entry name" value="protein ne1242 domain like"/>
    <property type="match status" value="1"/>
</dbReference>
<evidence type="ECO:0000256" key="3">
    <source>
        <dbReference type="SAM" id="MobiDB-lite"/>
    </source>
</evidence>
<organism evidence="4 5">
    <name type="scientific">Streptomyces fildesensis</name>
    <dbReference type="NCBI Taxonomy" id="375757"/>
    <lineage>
        <taxon>Bacteria</taxon>
        <taxon>Bacillati</taxon>
        <taxon>Actinomycetota</taxon>
        <taxon>Actinomycetes</taxon>
        <taxon>Kitasatosporales</taxon>
        <taxon>Streptomycetaceae</taxon>
        <taxon>Streptomyces</taxon>
    </lineage>
</organism>
<evidence type="ECO:0000256" key="2">
    <source>
        <dbReference type="ARBA" id="ARBA00023008"/>
    </source>
</evidence>
<keyword evidence="2" id="KW-0186">Copper</keyword>